<gene>
    <name evidence="1" type="ORF">CLOSTASPAR_01747</name>
</gene>
<sequence>MCSRSTGIFPEPGAIFCLVKQWAHRDSRRLPGAFLAEGGT</sequence>
<dbReference type="EMBL" id="ACCJ01000088">
    <property type="protein sequence ID" value="EEG56181.1"/>
    <property type="molecule type" value="Genomic_DNA"/>
</dbReference>
<reference evidence="1 2" key="1">
    <citation type="submission" date="2009-02" db="EMBL/GenBank/DDBJ databases">
        <title>Draft genome sequence of Clostridium asparagiforme (DSM 15981).</title>
        <authorList>
            <person name="Sudarsanam P."/>
            <person name="Ley R."/>
            <person name="Guruge J."/>
            <person name="Turnbaugh P.J."/>
            <person name="Mahowald M."/>
            <person name="Liep D."/>
            <person name="Gordon J."/>
        </authorList>
    </citation>
    <scope>NUCLEOTIDE SEQUENCE [LARGE SCALE GENOMIC DNA]</scope>
    <source>
        <strain evidence="1 2">DSM 15981</strain>
    </source>
</reference>
<evidence type="ECO:0000313" key="1">
    <source>
        <dbReference type="EMBL" id="EEG56181.1"/>
    </source>
</evidence>
<comment type="caution">
    <text evidence="1">The sequence shown here is derived from an EMBL/GenBank/DDBJ whole genome shotgun (WGS) entry which is preliminary data.</text>
</comment>
<accession>C0CXM2</accession>
<protein>
    <submittedName>
        <fullName evidence="1">Uncharacterized protein</fullName>
    </submittedName>
</protein>
<organism evidence="1 2">
    <name type="scientific">[Clostridium] asparagiforme DSM 15981</name>
    <dbReference type="NCBI Taxonomy" id="518636"/>
    <lineage>
        <taxon>Bacteria</taxon>
        <taxon>Bacillati</taxon>
        <taxon>Bacillota</taxon>
        <taxon>Clostridia</taxon>
        <taxon>Lachnospirales</taxon>
        <taxon>Lachnospiraceae</taxon>
        <taxon>Enterocloster</taxon>
    </lineage>
</organism>
<proteinExistence type="predicted"/>
<dbReference type="Proteomes" id="UP000004756">
    <property type="component" value="Unassembled WGS sequence"/>
</dbReference>
<name>C0CXM2_9FIRM</name>
<keyword evidence="2" id="KW-1185">Reference proteome</keyword>
<evidence type="ECO:0000313" key="2">
    <source>
        <dbReference type="Proteomes" id="UP000004756"/>
    </source>
</evidence>
<dbReference type="AlphaFoldDB" id="C0CXM2"/>
<dbReference type="HOGENOM" id="CLU_3287130_0_0_9"/>